<sequence length="82" mass="9056">MEWVMADVPHADPPSRPPRILRLSCRRADHSAVPSGGLTTTRQTRPTPPKRLPEVMMARCSTETAKIQPTEQKQAKPQGTNG</sequence>
<reference evidence="2" key="1">
    <citation type="submission" date="2023-08" db="EMBL/GenBank/DDBJ databases">
        <title>Reference Genome Resource for the Citrus Pathogen Phytophthora citrophthora.</title>
        <authorList>
            <person name="Moller H."/>
            <person name="Coetzee B."/>
            <person name="Rose L.J."/>
            <person name="Van Niekerk J.M."/>
        </authorList>
    </citation>
    <scope>NUCLEOTIDE SEQUENCE</scope>
    <source>
        <strain evidence="2">STE-U-9442</strain>
    </source>
</reference>
<feature type="region of interest" description="Disordered" evidence="1">
    <location>
        <begin position="63"/>
        <end position="82"/>
    </location>
</feature>
<evidence type="ECO:0000256" key="1">
    <source>
        <dbReference type="SAM" id="MobiDB-lite"/>
    </source>
</evidence>
<name>A0AAD9G467_9STRA</name>
<dbReference type="EMBL" id="JASMQC010000034">
    <property type="protein sequence ID" value="KAK1931436.1"/>
    <property type="molecule type" value="Genomic_DNA"/>
</dbReference>
<organism evidence="2 3">
    <name type="scientific">Phytophthora citrophthora</name>
    <dbReference type="NCBI Taxonomy" id="4793"/>
    <lineage>
        <taxon>Eukaryota</taxon>
        <taxon>Sar</taxon>
        <taxon>Stramenopiles</taxon>
        <taxon>Oomycota</taxon>
        <taxon>Peronosporomycetes</taxon>
        <taxon>Peronosporales</taxon>
        <taxon>Peronosporaceae</taxon>
        <taxon>Phytophthora</taxon>
    </lineage>
</organism>
<comment type="caution">
    <text evidence="2">The sequence shown here is derived from an EMBL/GenBank/DDBJ whole genome shotgun (WGS) entry which is preliminary data.</text>
</comment>
<evidence type="ECO:0000313" key="3">
    <source>
        <dbReference type="Proteomes" id="UP001259832"/>
    </source>
</evidence>
<protein>
    <submittedName>
        <fullName evidence="2">Uncharacterized protein</fullName>
    </submittedName>
</protein>
<feature type="region of interest" description="Disordered" evidence="1">
    <location>
        <begin position="29"/>
        <end position="53"/>
    </location>
</feature>
<evidence type="ECO:0000313" key="2">
    <source>
        <dbReference type="EMBL" id="KAK1931436.1"/>
    </source>
</evidence>
<accession>A0AAD9G467</accession>
<proteinExistence type="predicted"/>
<dbReference type="Proteomes" id="UP001259832">
    <property type="component" value="Unassembled WGS sequence"/>
</dbReference>
<gene>
    <name evidence="2" type="ORF">P3T76_013192</name>
</gene>
<keyword evidence="3" id="KW-1185">Reference proteome</keyword>
<dbReference type="AlphaFoldDB" id="A0AAD9G467"/>